<name>A0A850RDY6_9LACO</name>
<keyword evidence="2" id="KW-1185">Reference proteome</keyword>
<dbReference type="RefSeq" id="WP_176943103.1">
    <property type="nucleotide sequence ID" value="NZ_JABZEC010000006.1"/>
</dbReference>
<dbReference type="EMBL" id="JABZEC010000006">
    <property type="protein sequence ID" value="NVY96948.1"/>
    <property type="molecule type" value="Genomic_DNA"/>
</dbReference>
<comment type="caution">
    <text evidence="1">The sequence shown here is derived from an EMBL/GenBank/DDBJ whole genome shotgun (WGS) entry which is preliminary data.</text>
</comment>
<evidence type="ECO:0000313" key="1">
    <source>
        <dbReference type="EMBL" id="NVY96948.1"/>
    </source>
</evidence>
<proteinExistence type="predicted"/>
<protein>
    <submittedName>
        <fullName evidence="1">Uncharacterized protein</fullName>
    </submittedName>
</protein>
<sequence>MSSSEIIDQLEERIKVEPDFTQRAFYQGLITLLRQQDQRIEQLQGEIDGRLWSHDNW</sequence>
<evidence type="ECO:0000313" key="2">
    <source>
        <dbReference type="Proteomes" id="UP000563523"/>
    </source>
</evidence>
<dbReference type="AlphaFoldDB" id="A0A850RDY6"/>
<gene>
    <name evidence="1" type="ORF">HU830_07265</name>
</gene>
<reference evidence="1 2" key="1">
    <citation type="submission" date="2020-06" db="EMBL/GenBank/DDBJ databases">
        <authorList>
            <person name="Kang J."/>
        </authorList>
    </citation>
    <scope>NUCLEOTIDE SEQUENCE [LARGE SCALE GENOMIC DNA]</scope>
    <source>
        <strain evidence="1 2">DCY120</strain>
    </source>
</reference>
<organism evidence="1 2">
    <name type="scientific">Bombilactobacillus apium</name>
    <dbReference type="NCBI Taxonomy" id="2675299"/>
    <lineage>
        <taxon>Bacteria</taxon>
        <taxon>Bacillati</taxon>
        <taxon>Bacillota</taxon>
        <taxon>Bacilli</taxon>
        <taxon>Lactobacillales</taxon>
        <taxon>Lactobacillaceae</taxon>
        <taxon>Bombilactobacillus</taxon>
    </lineage>
</organism>
<dbReference type="Proteomes" id="UP000563523">
    <property type="component" value="Unassembled WGS sequence"/>
</dbReference>
<accession>A0A850RDY6</accession>